<gene>
    <name evidence="2" type="ORF">C4D60_Mb06t18540</name>
</gene>
<reference evidence="2 3" key="1">
    <citation type="journal article" date="2019" name="Nat. Plants">
        <title>Genome sequencing of Musa balbisiana reveals subgenome evolution and function divergence in polyploid bananas.</title>
        <authorList>
            <person name="Yao X."/>
        </authorList>
    </citation>
    <scope>NUCLEOTIDE SEQUENCE [LARGE SCALE GENOMIC DNA]</scope>
    <source>
        <strain evidence="3">cv. DH-PKW</strain>
        <tissue evidence="2">Leaves</tissue>
    </source>
</reference>
<comment type="caution">
    <text evidence="2">The sequence shown here is derived from an EMBL/GenBank/DDBJ whole genome shotgun (WGS) entry which is preliminary data.</text>
</comment>
<keyword evidence="3" id="KW-1185">Reference proteome</keyword>
<evidence type="ECO:0000313" key="2">
    <source>
        <dbReference type="EMBL" id="THU50281.1"/>
    </source>
</evidence>
<name>A0A4S8IP51_MUSBA</name>
<evidence type="ECO:0000256" key="1">
    <source>
        <dbReference type="SAM" id="Coils"/>
    </source>
</evidence>
<accession>A0A4S8IP51</accession>
<dbReference type="Proteomes" id="UP000317650">
    <property type="component" value="Chromosome 6"/>
</dbReference>
<dbReference type="AlphaFoldDB" id="A0A4S8IP51"/>
<organism evidence="2 3">
    <name type="scientific">Musa balbisiana</name>
    <name type="common">Banana</name>
    <dbReference type="NCBI Taxonomy" id="52838"/>
    <lineage>
        <taxon>Eukaryota</taxon>
        <taxon>Viridiplantae</taxon>
        <taxon>Streptophyta</taxon>
        <taxon>Embryophyta</taxon>
        <taxon>Tracheophyta</taxon>
        <taxon>Spermatophyta</taxon>
        <taxon>Magnoliopsida</taxon>
        <taxon>Liliopsida</taxon>
        <taxon>Zingiberales</taxon>
        <taxon>Musaceae</taxon>
        <taxon>Musa</taxon>
    </lineage>
</organism>
<dbReference type="EMBL" id="PYDT01000009">
    <property type="protein sequence ID" value="THU50281.1"/>
    <property type="molecule type" value="Genomic_DNA"/>
</dbReference>
<keyword evidence="1" id="KW-0175">Coiled coil</keyword>
<sequence length="157" mass="17506">MQEEAPALHSFADGRPTGPDPRDIIAALVGSGAKLGYYRLLQLRFANLFIFDLQHHHYVTALINHVQDAGAIIHQYSTMVDDLRAKELKKRGASSIITKTKARAAKLTSQLEDAEHRLASLAKQLKKVQGHNHAMENELLWLTQELDTIKACSLELS</sequence>
<protein>
    <submittedName>
        <fullName evidence="2">Uncharacterized protein</fullName>
    </submittedName>
</protein>
<feature type="coiled-coil region" evidence="1">
    <location>
        <begin position="97"/>
        <end position="138"/>
    </location>
</feature>
<evidence type="ECO:0000313" key="3">
    <source>
        <dbReference type="Proteomes" id="UP000317650"/>
    </source>
</evidence>
<proteinExistence type="predicted"/>